<accession>A0A816Z6C9</accession>
<organism evidence="7 8">
    <name type="scientific">Rotaria magnacalcarata</name>
    <dbReference type="NCBI Taxonomy" id="392030"/>
    <lineage>
        <taxon>Eukaryota</taxon>
        <taxon>Metazoa</taxon>
        <taxon>Spiralia</taxon>
        <taxon>Gnathifera</taxon>
        <taxon>Rotifera</taxon>
        <taxon>Eurotatoria</taxon>
        <taxon>Bdelloidea</taxon>
        <taxon>Philodinida</taxon>
        <taxon>Philodinidae</taxon>
        <taxon>Rotaria</taxon>
    </lineage>
</organism>
<comment type="subcellular location">
    <subcellularLocation>
        <location evidence="1">Membrane</location>
    </subcellularLocation>
</comment>
<dbReference type="GO" id="GO:0016020">
    <property type="term" value="C:membrane"/>
    <property type="evidence" value="ECO:0007669"/>
    <property type="project" value="UniProtKB-SubCell"/>
</dbReference>
<evidence type="ECO:0000313" key="7">
    <source>
        <dbReference type="EMBL" id="CAF2192228.1"/>
    </source>
</evidence>
<evidence type="ECO:0000313" key="8">
    <source>
        <dbReference type="Proteomes" id="UP000663887"/>
    </source>
</evidence>
<feature type="transmembrane region" description="Helical" evidence="5">
    <location>
        <begin position="152"/>
        <end position="179"/>
    </location>
</feature>
<comment type="caution">
    <text evidence="7">The sequence shown here is derived from an EMBL/GenBank/DDBJ whole genome shotgun (WGS) entry which is preliminary data.</text>
</comment>
<reference evidence="7" key="1">
    <citation type="submission" date="2021-02" db="EMBL/GenBank/DDBJ databases">
        <authorList>
            <person name="Nowell W R."/>
        </authorList>
    </citation>
    <scope>NUCLEOTIDE SEQUENCE</scope>
</reference>
<evidence type="ECO:0000256" key="4">
    <source>
        <dbReference type="ARBA" id="ARBA00023136"/>
    </source>
</evidence>
<feature type="transmembrane region" description="Helical" evidence="5">
    <location>
        <begin position="52"/>
        <end position="74"/>
    </location>
</feature>
<sequence length="226" mass="25718">MSRYDVACKIREFVSKFMFEMGNMLFICATDDRYLSKLHSVAYRQWSNRVDLAYKLLLACALLWVLILGHRLVFYTNSNGYCAAQDGPYALFDTYLEAVLSGVFSPLLVIVLACLLIRSVQNVMQRRVVPTGVIPTEPKANQSHSQQANSQLLLMLLLQSLIAIIAYVPYGAAVIYFNITAQWSKSSVRQAWELVISNIIRLLLINALRQVFMYQCFRIVPFANNS</sequence>
<evidence type="ECO:0000256" key="3">
    <source>
        <dbReference type="ARBA" id="ARBA00022989"/>
    </source>
</evidence>
<keyword evidence="3 5" id="KW-1133">Transmembrane helix</keyword>
<feature type="transmembrane region" description="Helical" evidence="5">
    <location>
        <begin position="94"/>
        <end position="117"/>
    </location>
</feature>
<evidence type="ECO:0000256" key="2">
    <source>
        <dbReference type="ARBA" id="ARBA00022692"/>
    </source>
</evidence>
<name>A0A816Z6C9_9BILA</name>
<protein>
    <recommendedName>
        <fullName evidence="6">G-protein coupled receptors family 1 profile domain-containing protein</fullName>
    </recommendedName>
</protein>
<dbReference type="PROSITE" id="PS50262">
    <property type="entry name" value="G_PROTEIN_RECEP_F1_2"/>
    <property type="match status" value="1"/>
</dbReference>
<feature type="transmembrane region" description="Helical" evidence="5">
    <location>
        <begin position="191"/>
        <end position="208"/>
    </location>
</feature>
<evidence type="ECO:0000259" key="6">
    <source>
        <dbReference type="PROSITE" id="PS50262"/>
    </source>
</evidence>
<dbReference type="AlphaFoldDB" id="A0A816Z6C9"/>
<keyword evidence="2 5" id="KW-0812">Transmembrane</keyword>
<dbReference type="InterPro" id="IPR017452">
    <property type="entry name" value="GPCR_Rhodpsn_7TM"/>
</dbReference>
<keyword evidence="4 5" id="KW-0472">Membrane</keyword>
<dbReference type="Proteomes" id="UP000663887">
    <property type="component" value="Unassembled WGS sequence"/>
</dbReference>
<dbReference type="Gene3D" id="1.20.1070.10">
    <property type="entry name" value="Rhodopsin 7-helix transmembrane proteins"/>
    <property type="match status" value="1"/>
</dbReference>
<gene>
    <name evidence="7" type="ORF">XDN619_LOCUS32346</name>
</gene>
<evidence type="ECO:0000256" key="1">
    <source>
        <dbReference type="ARBA" id="ARBA00004370"/>
    </source>
</evidence>
<proteinExistence type="predicted"/>
<feature type="domain" description="G-protein coupled receptors family 1 profile" evidence="6">
    <location>
        <begin position="1"/>
        <end position="214"/>
    </location>
</feature>
<evidence type="ECO:0000256" key="5">
    <source>
        <dbReference type="SAM" id="Phobius"/>
    </source>
</evidence>
<dbReference type="SUPFAM" id="SSF81321">
    <property type="entry name" value="Family A G protein-coupled receptor-like"/>
    <property type="match status" value="1"/>
</dbReference>
<dbReference type="EMBL" id="CAJNRG010016121">
    <property type="protein sequence ID" value="CAF2192228.1"/>
    <property type="molecule type" value="Genomic_DNA"/>
</dbReference>